<dbReference type="EMBL" id="BMYD01000001">
    <property type="protein sequence ID" value="GHA70162.1"/>
    <property type="molecule type" value="Genomic_DNA"/>
</dbReference>
<keyword evidence="2" id="KW-1185">Reference proteome</keyword>
<protein>
    <submittedName>
        <fullName evidence="1">Uncharacterized protein</fullName>
    </submittedName>
</protein>
<proteinExistence type="predicted"/>
<comment type="caution">
    <text evidence="1">The sequence shown here is derived from an EMBL/GenBank/DDBJ whole genome shotgun (WGS) entry which is preliminary data.</text>
</comment>
<organism evidence="1 2">
    <name type="scientific">Cognatilysobacter bugurensis</name>
    <dbReference type="NCBI Taxonomy" id="543356"/>
    <lineage>
        <taxon>Bacteria</taxon>
        <taxon>Pseudomonadati</taxon>
        <taxon>Pseudomonadota</taxon>
        <taxon>Gammaproteobacteria</taxon>
        <taxon>Lysobacterales</taxon>
        <taxon>Lysobacteraceae</taxon>
        <taxon>Cognatilysobacter</taxon>
    </lineage>
</organism>
<reference evidence="1" key="1">
    <citation type="journal article" date="2014" name="Int. J. Syst. Evol. Microbiol.">
        <title>Complete genome sequence of Corynebacterium casei LMG S-19264T (=DSM 44701T), isolated from a smear-ripened cheese.</title>
        <authorList>
            <consortium name="US DOE Joint Genome Institute (JGI-PGF)"/>
            <person name="Walter F."/>
            <person name="Albersmeier A."/>
            <person name="Kalinowski J."/>
            <person name="Ruckert C."/>
        </authorList>
    </citation>
    <scope>NUCLEOTIDE SEQUENCE</scope>
    <source>
        <strain evidence="1">KCTC 23077</strain>
    </source>
</reference>
<dbReference type="RefSeq" id="WP_268244901.1">
    <property type="nucleotide sequence ID" value="NZ_BMYD01000001.1"/>
</dbReference>
<dbReference type="Proteomes" id="UP000646426">
    <property type="component" value="Unassembled WGS sequence"/>
</dbReference>
<reference evidence="1" key="2">
    <citation type="submission" date="2020-09" db="EMBL/GenBank/DDBJ databases">
        <authorList>
            <person name="Sun Q."/>
            <person name="Kim S."/>
        </authorList>
    </citation>
    <scope>NUCLEOTIDE SEQUENCE</scope>
    <source>
        <strain evidence="1">KCTC 23077</strain>
    </source>
</reference>
<name>A0A918STL8_9GAMM</name>
<evidence type="ECO:0000313" key="2">
    <source>
        <dbReference type="Proteomes" id="UP000646426"/>
    </source>
</evidence>
<sequence length="42" mass="4585">MTPRRLFVLAGVTALVIGLVWMLGDEYGNEARALLRAVARAL</sequence>
<gene>
    <name evidence="1" type="ORF">GCM10007067_02790</name>
</gene>
<accession>A0A918STL8</accession>
<evidence type="ECO:0000313" key="1">
    <source>
        <dbReference type="EMBL" id="GHA70162.1"/>
    </source>
</evidence>
<dbReference type="AlphaFoldDB" id="A0A918STL8"/>